<dbReference type="OrthoDB" id="2352823at2"/>
<dbReference type="Gene3D" id="3.40.630.30">
    <property type="match status" value="1"/>
</dbReference>
<dbReference type="AlphaFoldDB" id="A0A495JBM7"/>
<evidence type="ECO:0000313" key="3">
    <source>
        <dbReference type="Proteomes" id="UP000268007"/>
    </source>
</evidence>
<dbReference type="InterPro" id="IPR000182">
    <property type="entry name" value="GNAT_dom"/>
</dbReference>
<gene>
    <name evidence="2" type="ORF">BDD43_5740</name>
</gene>
<comment type="caution">
    <text evidence="2">The sequence shown here is derived from an EMBL/GenBank/DDBJ whole genome shotgun (WGS) entry which is preliminary data.</text>
</comment>
<organism evidence="2 3">
    <name type="scientific">Mucilaginibacter gracilis</name>
    <dbReference type="NCBI Taxonomy" id="423350"/>
    <lineage>
        <taxon>Bacteria</taxon>
        <taxon>Pseudomonadati</taxon>
        <taxon>Bacteroidota</taxon>
        <taxon>Sphingobacteriia</taxon>
        <taxon>Sphingobacteriales</taxon>
        <taxon>Sphingobacteriaceae</taxon>
        <taxon>Mucilaginibacter</taxon>
    </lineage>
</organism>
<proteinExistence type="predicted"/>
<reference evidence="2 3" key="1">
    <citation type="submission" date="2018-10" db="EMBL/GenBank/DDBJ databases">
        <title>Genomic Encyclopedia of Archaeal and Bacterial Type Strains, Phase II (KMG-II): from individual species to whole genera.</title>
        <authorList>
            <person name="Goeker M."/>
        </authorList>
    </citation>
    <scope>NUCLEOTIDE SEQUENCE [LARGE SCALE GENOMIC DNA]</scope>
    <source>
        <strain evidence="2 3">DSM 18602</strain>
    </source>
</reference>
<dbReference type="PROSITE" id="PS51186">
    <property type="entry name" value="GNAT"/>
    <property type="match status" value="1"/>
</dbReference>
<dbReference type="Proteomes" id="UP000268007">
    <property type="component" value="Unassembled WGS sequence"/>
</dbReference>
<dbReference type="CDD" id="cd04301">
    <property type="entry name" value="NAT_SF"/>
    <property type="match status" value="1"/>
</dbReference>
<protein>
    <submittedName>
        <fullName evidence="2">Putative GNAT family N-acyltransferase</fullName>
    </submittedName>
</protein>
<feature type="domain" description="N-acetyltransferase" evidence="1">
    <location>
        <begin position="1"/>
        <end position="144"/>
    </location>
</feature>
<dbReference type="EMBL" id="RBKU01000001">
    <property type="protein sequence ID" value="RKR85469.1"/>
    <property type="molecule type" value="Genomic_DNA"/>
</dbReference>
<keyword evidence="3" id="KW-1185">Reference proteome</keyword>
<keyword evidence="2" id="KW-0012">Acyltransferase</keyword>
<name>A0A495JBM7_9SPHI</name>
<dbReference type="SUPFAM" id="SSF55729">
    <property type="entry name" value="Acyl-CoA N-acyltransferases (Nat)"/>
    <property type="match status" value="1"/>
</dbReference>
<evidence type="ECO:0000313" key="2">
    <source>
        <dbReference type="EMBL" id="RKR85469.1"/>
    </source>
</evidence>
<evidence type="ECO:0000259" key="1">
    <source>
        <dbReference type="PROSITE" id="PS51186"/>
    </source>
</evidence>
<dbReference type="Pfam" id="PF13508">
    <property type="entry name" value="Acetyltransf_7"/>
    <property type="match status" value="1"/>
</dbReference>
<sequence length="144" mass="16339">MIKFITANDVLNIRNIVLREGRLQPNECRFPTDEIEGAFHLGYFDGDILVCVASFHPQTYGEYKGVAYQLRGMATLPSHRNKSIGNQLVNFAIVYLKGQRANYIWCNARKAAAKFYQSIGFEIISAEFDVPGIGPHYAMYLKIQ</sequence>
<dbReference type="GO" id="GO:0016747">
    <property type="term" value="F:acyltransferase activity, transferring groups other than amino-acyl groups"/>
    <property type="evidence" value="ECO:0007669"/>
    <property type="project" value="InterPro"/>
</dbReference>
<accession>A0A495JBM7</accession>
<keyword evidence="2" id="KW-0808">Transferase</keyword>
<dbReference type="InterPro" id="IPR016181">
    <property type="entry name" value="Acyl_CoA_acyltransferase"/>
</dbReference>
<dbReference type="RefSeq" id="WP_121201517.1">
    <property type="nucleotide sequence ID" value="NZ_RBKU01000001.1"/>
</dbReference>